<dbReference type="PANTHER" id="PTHR19372:SF7">
    <property type="entry name" value="SULFITE OXIDASE, MITOCHONDRIAL"/>
    <property type="match status" value="1"/>
</dbReference>
<evidence type="ECO:0000259" key="5">
    <source>
        <dbReference type="Pfam" id="PF00174"/>
    </source>
</evidence>
<sequence>AVSLYGPYPSQVPIPFVNKEGDTPGDEALMKATTYKDLEGYSDYRDRGTPDEWVPRDGRLIRLTGRHPFNVEPPMDILYQNRFITPSSLHYVRNHGACPRLLWDTHILEVAGISVKKKFKAISMDELANMGPPREIPVTVACAGNRRKEQNMIRRTIGFNWGPCAVATSVWKGVLVRDLLLAAGVSDDPHTMFGLHVEFLGFEDLPNKVGPGPFPEEQWGSRVKFGTGIPLSRVMNPAFDIMIAYGQNGEKLAPDHGYPIRLIVPGYTAARNIKWLKQINAIPHVTRNHYYYHNNRVLPPHVSSEDAEVEDWFYKPEYIFNEHNINAAIAIPRYGEEILMTGESLSDDFNVGGYAYTGGGRAVTRVDISLDGGETWKLAKLDKKEKTTGYGMNWCWVWWDYKLTVADIIGVQEIYCRAWDSSNNRQPDKPIWNLMGMGNNHHYKLVVDFTKNKDGNNVFKFLHPIQAGEIKGGWMTERSGKPDTAGYGKVNSEADYNCRVEAAEGKSIYMSKIPDAVLKKTSSTGDRMSLISS</sequence>
<dbReference type="Gene3D" id="3.90.420.10">
    <property type="entry name" value="Oxidoreductase, molybdopterin-binding domain"/>
    <property type="match status" value="1"/>
</dbReference>
<dbReference type="PRINTS" id="PR00407">
    <property type="entry name" value="EUMOPTERIN"/>
</dbReference>
<dbReference type="OrthoDB" id="432685at2759"/>
<dbReference type="Proteomes" id="UP000095751">
    <property type="component" value="Unassembled WGS sequence"/>
</dbReference>
<dbReference type="Pfam" id="PF03404">
    <property type="entry name" value="Mo-co_dimer"/>
    <property type="match status" value="1"/>
</dbReference>
<dbReference type="SUPFAM" id="SSF81296">
    <property type="entry name" value="E set domains"/>
    <property type="match status" value="1"/>
</dbReference>
<dbReference type="GO" id="GO:0020037">
    <property type="term" value="F:heme binding"/>
    <property type="evidence" value="ECO:0007669"/>
    <property type="project" value="TreeGrafter"/>
</dbReference>
<dbReference type="AlphaFoldDB" id="A0A1E7ENY3"/>
<dbReference type="Pfam" id="PF00174">
    <property type="entry name" value="Oxidored_molyb"/>
    <property type="match status" value="1"/>
</dbReference>
<gene>
    <name evidence="7" type="ORF">FRACYDRAFT_197330</name>
</gene>
<dbReference type="InParanoid" id="A0A1E7ENY3"/>
<evidence type="ECO:0000256" key="2">
    <source>
        <dbReference type="ARBA" id="ARBA00022505"/>
    </source>
</evidence>
<dbReference type="GO" id="GO:0030151">
    <property type="term" value="F:molybdenum ion binding"/>
    <property type="evidence" value="ECO:0007669"/>
    <property type="project" value="InterPro"/>
</dbReference>
<evidence type="ECO:0000256" key="4">
    <source>
        <dbReference type="ARBA" id="ARBA00023002"/>
    </source>
</evidence>
<feature type="domain" description="Moybdenum cofactor oxidoreductase dimerisation" evidence="6">
    <location>
        <begin position="318"/>
        <end position="447"/>
    </location>
</feature>
<dbReference type="SUPFAM" id="SSF56524">
    <property type="entry name" value="Oxidoreductase molybdopterin-binding domain"/>
    <property type="match status" value="1"/>
</dbReference>
<dbReference type="InterPro" id="IPR008335">
    <property type="entry name" value="Mopterin_OxRdtase_euk"/>
</dbReference>
<feature type="domain" description="Oxidoreductase molybdopterin-binding" evidence="5">
    <location>
        <begin position="95"/>
        <end position="289"/>
    </location>
</feature>
<organism evidence="7 8">
    <name type="scientific">Fragilariopsis cylindrus CCMP1102</name>
    <dbReference type="NCBI Taxonomy" id="635003"/>
    <lineage>
        <taxon>Eukaryota</taxon>
        <taxon>Sar</taxon>
        <taxon>Stramenopiles</taxon>
        <taxon>Ochrophyta</taxon>
        <taxon>Bacillariophyta</taxon>
        <taxon>Bacillariophyceae</taxon>
        <taxon>Bacillariophycidae</taxon>
        <taxon>Bacillariales</taxon>
        <taxon>Bacillariaceae</taxon>
        <taxon>Fragilariopsis</taxon>
    </lineage>
</organism>
<dbReference type="GO" id="GO:0043436">
    <property type="term" value="P:oxoacid metabolic process"/>
    <property type="evidence" value="ECO:0007669"/>
    <property type="project" value="UniProtKB-ARBA"/>
</dbReference>
<name>A0A1E7ENY3_9STRA</name>
<evidence type="ECO:0000256" key="3">
    <source>
        <dbReference type="ARBA" id="ARBA00022723"/>
    </source>
</evidence>
<protein>
    <submittedName>
        <fullName evidence="7">Molybdopterin binding oxidoreductase</fullName>
    </submittedName>
</protein>
<dbReference type="PANTHER" id="PTHR19372">
    <property type="entry name" value="SULFITE REDUCTASE"/>
    <property type="match status" value="1"/>
</dbReference>
<keyword evidence="3" id="KW-0479">Metal-binding</keyword>
<dbReference type="InterPro" id="IPR005066">
    <property type="entry name" value="MoCF_OxRdtse_dimer"/>
</dbReference>
<dbReference type="GO" id="GO:0008482">
    <property type="term" value="F:sulfite oxidase activity"/>
    <property type="evidence" value="ECO:0007669"/>
    <property type="project" value="TreeGrafter"/>
</dbReference>
<evidence type="ECO:0000313" key="8">
    <source>
        <dbReference type="Proteomes" id="UP000095751"/>
    </source>
</evidence>
<accession>A0A1E7ENY3</accession>
<dbReference type="KEGG" id="fcy:FRACYDRAFT_197330"/>
<dbReference type="GO" id="GO:0043546">
    <property type="term" value="F:molybdopterin cofactor binding"/>
    <property type="evidence" value="ECO:0007669"/>
    <property type="project" value="TreeGrafter"/>
</dbReference>
<dbReference type="EMBL" id="KV784384">
    <property type="protein sequence ID" value="OEU07660.1"/>
    <property type="molecule type" value="Genomic_DNA"/>
</dbReference>
<reference evidence="7 8" key="1">
    <citation type="submission" date="2016-09" db="EMBL/GenBank/DDBJ databases">
        <title>Extensive genetic diversity and differential bi-allelic expression allows diatom success in the polar Southern Ocean.</title>
        <authorList>
            <consortium name="DOE Joint Genome Institute"/>
            <person name="Mock T."/>
            <person name="Otillar R.P."/>
            <person name="Strauss J."/>
            <person name="Dupont C."/>
            <person name="Frickenhaus S."/>
            <person name="Maumus F."/>
            <person name="Mcmullan M."/>
            <person name="Sanges R."/>
            <person name="Schmutz J."/>
            <person name="Toseland A."/>
            <person name="Valas R."/>
            <person name="Veluchamy A."/>
            <person name="Ward B.J."/>
            <person name="Allen A."/>
            <person name="Barry K."/>
            <person name="Falciatore A."/>
            <person name="Ferrante M."/>
            <person name="Fortunato A.E."/>
            <person name="Gloeckner G."/>
            <person name="Gruber A."/>
            <person name="Hipkin R."/>
            <person name="Janech M."/>
            <person name="Kroth P."/>
            <person name="Leese F."/>
            <person name="Lindquist E."/>
            <person name="Lyon B.R."/>
            <person name="Martin J."/>
            <person name="Mayer C."/>
            <person name="Parker M."/>
            <person name="Quesneville H."/>
            <person name="Raymond J."/>
            <person name="Uhlig C."/>
            <person name="Valentin K.U."/>
            <person name="Worden A.Z."/>
            <person name="Armbrust E.V."/>
            <person name="Bowler C."/>
            <person name="Green B."/>
            <person name="Moulton V."/>
            <person name="Van Oosterhout C."/>
            <person name="Grigoriev I."/>
        </authorList>
    </citation>
    <scope>NUCLEOTIDE SEQUENCE [LARGE SCALE GENOMIC DNA]</scope>
    <source>
        <strain evidence="7 8">CCMP1102</strain>
    </source>
</reference>
<feature type="non-terminal residue" evidence="7">
    <location>
        <position position="1"/>
    </location>
</feature>
<keyword evidence="2" id="KW-0500">Molybdenum</keyword>
<evidence type="ECO:0000256" key="1">
    <source>
        <dbReference type="ARBA" id="ARBA00001924"/>
    </source>
</evidence>
<proteinExistence type="predicted"/>
<dbReference type="InterPro" id="IPR036374">
    <property type="entry name" value="OxRdtase_Mopterin-bd_sf"/>
</dbReference>
<dbReference type="InterPro" id="IPR000572">
    <property type="entry name" value="OxRdtase_Mopterin-bd_dom"/>
</dbReference>
<dbReference type="Gene3D" id="2.60.40.650">
    <property type="match status" value="1"/>
</dbReference>
<keyword evidence="4" id="KW-0560">Oxidoreductase</keyword>
<dbReference type="GO" id="GO:0006790">
    <property type="term" value="P:sulfur compound metabolic process"/>
    <property type="evidence" value="ECO:0007669"/>
    <property type="project" value="TreeGrafter"/>
</dbReference>
<evidence type="ECO:0000259" key="6">
    <source>
        <dbReference type="Pfam" id="PF03404"/>
    </source>
</evidence>
<comment type="cofactor">
    <cofactor evidence="1">
        <name>Mo-molybdopterin</name>
        <dbReference type="ChEBI" id="CHEBI:71302"/>
    </cofactor>
</comment>
<keyword evidence="8" id="KW-1185">Reference proteome</keyword>
<evidence type="ECO:0000313" key="7">
    <source>
        <dbReference type="EMBL" id="OEU07660.1"/>
    </source>
</evidence>
<dbReference type="FunFam" id="3.90.420.10:FF:000003">
    <property type="entry name" value="Nitrate reductase"/>
    <property type="match status" value="1"/>
</dbReference>
<dbReference type="InterPro" id="IPR014756">
    <property type="entry name" value="Ig_E-set"/>
</dbReference>